<evidence type="ECO:0000313" key="3">
    <source>
        <dbReference type="EMBL" id="CTP87506.1"/>
    </source>
</evidence>
<keyword evidence="2" id="KW-0732">Signal</keyword>
<dbReference type="AlphaFoldDB" id="A0A0K2ZP14"/>
<dbReference type="EMBL" id="CXOK01000040">
    <property type="protein sequence ID" value="CTP87506.1"/>
    <property type="molecule type" value="Genomic_DNA"/>
</dbReference>
<protein>
    <submittedName>
        <fullName evidence="3">Putative secreted protein</fullName>
    </submittedName>
</protein>
<organism evidence="3 4">
    <name type="scientific">Xanthomonas graminis pv. poae</name>
    <dbReference type="NCBI Taxonomy" id="227946"/>
    <lineage>
        <taxon>Bacteria</taxon>
        <taxon>Pseudomonadati</taxon>
        <taxon>Pseudomonadota</taxon>
        <taxon>Gammaproteobacteria</taxon>
        <taxon>Lysobacterales</taxon>
        <taxon>Lysobacteraceae</taxon>
        <taxon>Xanthomonas</taxon>
        <taxon>Xanthomonas translucens group</taxon>
        <taxon>Xanthomonas graminis</taxon>
    </lineage>
</organism>
<accession>A0A0K2ZP14</accession>
<dbReference type="RefSeq" id="WP_053840692.1">
    <property type="nucleotide sequence ID" value="NZ_CP076250.1"/>
</dbReference>
<evidence type="ECO:0000313" key="4">
    <source>
        <dbReference type="Proteomes" id="UP000041247"/>
    </source>
</evidence>
<feature type="chain" id="PRO_5005492736" evidence="2">
    <location>
        <begin position="22"/>
        <end position="132"/>
    </location>
</feature>
<gene>
    <name evidence="3" type="ORF">XTPLMG728_1583</name>
</gene>
<proteinExistence type="predicted"/>
<feature type="compositionally biased region" description="Low complexity" evidence="1">
    <location>
        <begin position="72"/>
        <end position="83"/>
    </location>
</feature>
<dbReference type="Proteomes" id="UP000041247">
    <property type="component" value="Unassembled WGS sequence"/>
</dbReference>
<sequence length="132" mass="13712">MHPSLIRALAIALLLSALANAQSFNPAPSSPTASRQATTLQSAPATRAAPVSSSLDDRPQSPPLPAHKSVKAKPAPANGANAAADRRPVKLYDRGGRVIPGALQVGPNRVLDTRSGRYYSTVPSGDGQRIDE</sequence>
<evidence type="ECO:0000256" key="2">
    <source>
        <dbReference type="SAM" id="SignalP"/>
    </source>
</evidence>
<feature type="compositionally biased region" description="Basic and acidic residues" evidence="1">
    <location>
        <begin position="84"/>
        <end position="96"/>
    </location>
</feature>
<evidence type="ECO:0000256" key="1">
    <source>
        <dbReference type="SAM" id="MobiDB-lite"/>
    </source>
</evidence>
<feature type="region of interest" description="Disordered" evidence="1">
    <location>
        <begin position="24"/>
        <end position="132"/>
    </location>
</feature>
<reference evidence="3 4" key="1">
    <citation type="submission" date="2015-07" db="EMBL/GenBank/DDBJ databases">
        <authorList>
            <person name="Noorani M."/>
        </authorList>
    </citation>
    <scope>NUCLEOTIDE SEQUENCE [LARGE SCALE GENOMIC DNA]</scope>
    <source>
        <strain evidence="3">LMG728</strain>
    </source>
</reference>
<feature type="compositionally biased region" description="Polar residues" evidence="1">
    <location>
        <begin position="24"/>
        <end position="44"/>
    </location>
</feature>
<name>A0A0K2ZP14_9XANT</name>
<feature type="signal peptide" evidence="2">
    <location>
        <begin position="1"/>
        <end position="21"/>
    </location>
</feature>